<dbReference type="AlphaFoldDB" id="A0A5C2SHP6"/>
<organism evidence="1 2">
    <name type="scientific">Lentinus tigrinus ALCF2SS1-6</name>
    <dbReference type="NCBI Taxonomy" id="1328759"/>
    <lineage>
        <taxon>Eukaryota</taxon>
        <taxon>Fungi</taxon>
        <taxon>Dikarya</taxon>
        <taxon>Basidiomycota</taxon>
        <taxon>Agaricomycotina</taxon>
        <taxon>Agaricomycetes</taxon>
        <taxon>Polyporales</taxon>
        <taxon>Polyporaceae</taxon>
        <taxon>Lentinus</taxon>
    </lineage>
</organism>
<gene>
    <name evidence="1" type="ORF">L227DRAFT_436037</name>
</gene>
<reference evidence="1" key="1">
    <citation type="journal article" date="2018" name="Genome Biol. Evol.">
        <title>Genomics and development of Lentinus tigrinus, a white-rot wood-decaying mushroom with dimorphic fruiting bodies.</title>
        <authorList>
            <person name="Wu B."/>
            <person name="Xu Z."/>
            <person name="Knudson A."/>
            <person name="Carlson A."/>
            <person name="Chen N."/>
            <person name="Kovaka S."/>
            <person name="LaButti K."/>
            <person name="Lipzen A."/>
            <person name="Pennachio C."/>
            <person name="Riley R."/>
            <person name="Schakwitz W."/>
            <person name="Umezawa K."/>
            <person name="Ohm R.A."/>
            <person name="Grigoriev I.V."/>
            <person name="Nagy L.G."/>
            <person name="Gibbons J."/>
            <person name="Hibbett D."/>
        </authorList>
    </citation>
    <scope>NUCLEOTIDE SEQUENCE [LARGE SCALE GENOMIC DNA]</scope>
    <source>
        <strain evidence="1">ALCF2SS1-6</strain>
    </source>
</reference>
<dbReference type="Proteomes" id="UP000313359">
    <property type="component" value="Unassembled WGS sequence"/>
</dbReference>
<dbReference type="EMBL" id="ML122258">
    <property type="protein sequence ID" value="RPD62764.1"/>
    <property type="molecule type" value="Genomic_DNA"/>
</dbReference>
<evidence type="ECO:0000313" key="2">
    <source>
        <dbReference type="Proteomes" id="UP000313359"/>
    </source>
</evidence>
<protein>
    <submittedName>
        <fullName evidence="1">Uncharacterized protein</fullName>
    </submittedName>
</protein>
<keyword evidence="2" id="KW-1185">Reference proteome</keyword>
<accession>A0A5C2SHP6</accession>
<evidence type="ECO:0000313" key="1">
    <source>
        <dbReference type="EMBL" id="RPD62764.1"/>
    </source>
</evidence>
<name>A0A5C2SHP6_9APHY</name>
<sequence>MSIDILRPSLRLHQVEFDFSTAYQGPDAKQGRIRTSTRVLESLNVRSQPRRPLRTWAVMDRPSLLASVLVPLRPRCFDTTLRTQARASEPPHRAPHRATHRATRPPIHLSTYRTPALPSVESKVGRLIEHIHLHAHQRLGSGMMIGDAQRRRRRRCRSQHPAGCREPKRLAQTATFVHVRGGWGANP</sequence>
<proteinExistence type="predicted"/>